<dbReference type="PANTHER" id="PTHR46696">
    <property type="entry name" value="P450, PUTATIVE (EUROFUNG)-RELATED"/>
    <property type="match status" value="1"/>
</dbReference>
<dbReference type="Proteomes" id="UP001597045">
    <property type="component" value="Unassembled WGS sequence"/>
</dbReference>
<evidence type="ECO:0000313" key="2">
    <source>
        <dbReference type="EMBL" id="MFD1050552.1"/>
    </source>
</evidence>
<dbReference type="EMBL" id="JBHTIS010002922">
    <property type="protein sequence ID" value="MFD1050552.1"/>
    <property type="molecule type" value="Genomic_DNA"/>
</dbReference>
<gene>
    <name evidence="2" type="ORF">ACFQ1S_36010</name>
</gene>
<dbReference type="Pfam" id="PF00067">
    <property type="entry name" value="p450"/>
    <property type="match status" value="1"/>
</dbReference>
<reference evidence="3" key="1">
    <citation type="journal article" date="2019" name="Int. J. Syst. Evol. Microbiol.">
        <title>The Global Catalogue of Microorganisms (GCM) 10K type strain sequencing project: providing services to taxonomists for standard genome sequencing and annotation.</title>
        <authorList>
            <consortium name="The Broad Institute Genomics Platform"/>
            <consortium name="The Broad Institute Genome Sequencing Center for Infectious Disease"/>
            <person name="Wu L."/>
            <person name="Ma J."/>
        </authorList>
    </citation>
    <scope>NUCLEOTIDE SEQUENCE [LARGE SCALE GENOMIC DNA]</scope>
    <source>
        <strain evidence="3">JCM 31486</strain>
    </source>
</reference>
<protein>
    <submittedName>
        <fullName evidence="2">Cytochrome P450</fullName>
    </submittedName>
</protein>
<dbReference type="PRINTS" id="PR00359">
    <property type="entry name" value="BP450"/>
</dbReference>
<dbReference type="InterPro" id="IPR036396">
    <property type="entry name" value="Cyt_P450_sf"/>
</dbReference>
<dbReference type="InterPro" id="IPR001128">
    <property type="entry name" value="Cyt_P450"/>
</dbReference>
<comment type="caution">
    <text evidence="2">The sequence shown here is derived from an EMBL/GenBank/DDBJ whole genome shotgun (WGS) entry which is preliminary data.</text>
</comment>
<dbReference type="PANTHER" id="PTHR46696:SF1">
    <property type="entry name" value="CYTOCHROME P450 YJIB-RELATED"/>
    <property type="match status" value="1"/>
</dbReference>
<name>A0ABW3MIP7_9PSEU</name>
<keyword evidence="3" id="KW-1185">Reference proteome</keyword>
<proteinExistence type="inferred from homology"/>
<accession>A0ABW3MIP7</accession>
<feature type="non-terminal residue" evidence="2">
    <location>
        <position position="1"/>
    </location>
</feature>
<sequence length="256" mass="27983">VLASPAFSNRIVHVHPPIERPGIEDMKIGEVPGMFNRMDGEAHARIRRMLIGQFTVRRMTALEPLISKITDDHLDAMERQGPPLDLIPAFTLPIPSLVICELLGVPQEMRGSFQDDAKSLFNLDAGGDAVMKGWMSLSRTMAALVTEKRAHPGDDLLSGLIAEGELTEQELVMIAMILLIAGHETTANMLALGTYTLLQHPDQRDALLKDPATAVEELLRYLSIIHIGPIRTALEDVEIDGHLIRAGDPVTISVPG</sequence>
<dbReference type="Gene3D" id="1.10.630.10">
    <property type="entry name" value="Cytochrome P450"/>
    <property type="match status" value="1"/>
</dbReference>
<feature type="non-terminal residue" evidence="2">
    <location>
        <position position="256"/>
    </location>
</feature>
<organism evidence="2 3">
    <name type="scientific">Kibdelosporangium lantanae</name>
    <dbReference type="NCBI Taxonomy" id="1497396"/>
    <lineage>
        <taxon>Bacteria</taxon>
        <taxon>Bacillati</taxon>
        <taxon>Actinomycetota</taxon>
        <taxon>Actinomycetes</taxon>
        <taxon>Pseudonocardiales</taxon>
        <taxon>Pseudonocardiaceae</taxon>
        <taxon>Kibdelosporangium</taxon>
    </lineage>
</organism>
<dbReference type="InterPro" id="IPR002397">
    <property type="entry name" value="Cyt_P450_B"/>
</dbReference>
<dbReference type="SUPFAM" id="SSF48264">
    <property type="entry name" value="Cytochrome P450"/>
    <property type="match status" value="1"/>
</dbReference>
<evidence type="ECO:0000313" key="3">
    <source>
        <dbReference type="Proteomes" id="UP001597045"/>
    </source>
</evidence>
<comment type="similarity">
    <text evidence="1">Belongs to the cytochrome P450 family.</text>
</comment>
<evidence type="ECO:0000256" key="1">
    <source>
        <dbReference type="ARBA" id="ARBA00010617"/>
    </source>
</evidence>